<proteinExistence type="predicted"/>
<protein>
    <recommendedName>
        <fullName evidence="3">WWE domain-containing protein</fullName>
    </recommendedName>
</protein>
<reference evidence="2" key="1">
    <citation type="journal article" date="2014" name="Genome Announc.">
        <title>De novo whole-genome sequence and genome annotation of Lichtheimia ramosa.</title>
        <authorList>
            <person name="Linde J."/>
            <person name="Schwartze V."/>
            <person name="Binder U."/>
            <person name="Lass-Florl C."/>
            <person name="Voigt K."/>
            <person name="Horn F."/>
        </authorList>
    </citation>
    <scope>NUCLEOTIDE SEQUENCE</scope>
    <source>
        <strain evidence="2">JMRC FSU:6197</strain>
    </source>
</reference>
<dbReference type="OrthoDB" id="2324583at2759"/>
<feature type="compositionally biased region" description="Low complexity" evidence="1">
    <location>
        <begin position="26"/>
        <end position="58"/>
    </location>
</feature>
<dbReference type="EMBL" id="LK023314">
    <property type="protein sequence ID" value="CDS03985.1"/>
    <property type="molecule type" value="Genomic_DNA"/>
</dbReference>
<name>A0A077WB66_9FUNG</name>
<gene>
    <name evidence="2" type="ORF">LRAMOSA06940</name>
</gene>
<feature type="region of interest" description="Disordered" evidence="1">
    <location>
        <begin position="1"/>
        <end position="59"/>
    </location>
</feature>
<evidence type="ECO:0000256" key="1">
    <source>
        <dbReference type="SAM" id="MobiDB-lite"/>
    </source>
</evidence>
<accession>A0A077WB66</accession>
<evidence type="ECO:0000313" key="2">
    <source>
        <dbReference type="EMBL" id="CDS03985.1"/>
    </source>
</evidence>
<organism evidence="2">
    <name type="scientific">Lichtheimia ramosa</name>
    <dbReference type="NCBI Taxonomy" id="688394"/>
    <lineage>
        <taxon>Eukaryota</taxon>
        <taxon>Fungi</taxon>
        <taxon>Fungi incertae sedis</taxon>
        <taxon>Mucoromycota</taxon>
        <taxon>Mucoromycotina</taxon>
        <taxon>Mucoromycetes</taxon>
        <taxon>Mucorales</taxon>
        <taxon>Lichtheimiaceae</taxon>
        <taxon>Lichtheimia</taxon>
    </lineage>
</organism>
<sequence>MREYLQPGETKVIGYNQRDALHPHPYSRNTGTTTRTKTTTHYARYRTSTSSSSSSSSSCNKKCNDTVSLPSIQLKNPQNSSSACGIPLYTSKTYLATRTSRSMGSGSSGGASKSPSFQAQWMFFSNSQWIPLDTSSHLKLERTLQLNGVFVDIQDSHFPGVERIRVFPGADYLSYLGIRYRICRVLLPSL</sequence>
<dbReference type="AlphaFoldDB" id="A0A077WB66"/>
<evidence type="ECO:0008006" key="3">
    <source>
        <dbReference type="Google" id="ProtNLM"/>
    </source>
</evidence>